<evidence type="ECO:0000313" key="3">
    <source>
        <dbReference type="Proteomes" id="UP000292209"/>
    </source>
</evidence>
<evidence type="ECO:0000313" key="2">
    <source>
        <dbReference type="EMBL" id="RZS96561.1"/>
    </source>
</evidence>
<evidence type="ECO:0000256" key="1">
    <source>
        <dbReference type="SAM" id="SignalP"/>
    </source>
</evidence>
<accession>A0A4Q7P8V6</accession>
<sequence length="224" mass="25527">MRKFSLSLLVVLLLFGVANESIAQLQLLRDQVSGNPVMANPNPDVSGTPYWSEFESGKIIFSEKDTVDNLMIAFNAFNHTLVYQVEQELLAYTPGKISGFILQSKSNPQLYRSGYMIPNIGSNRFVEILVDGKYTLVSHKFKRITDDPGAVYGSQRAKAFVSAEDLYVYKDGQPFLWRARKKNLVGFFGEEVYQKINKFSSDYNLDLKAKNDIRRLINFLNQEN</sequence>
<keyword evidence="3" id="KW-1185">Reference proteome</keyword>
<keyword evidence="1" id="KW-0732">Signal</keyword>
<name>A0A4Q7P8V6_9BACT</name>
<dbReference type="AlphaFoldDB" id="A0A4Q7P8V6"/>
<feature type="signal peptide" evidence="1">
    <location>
        <begin position="1"/>
        <end position="23"/>
    </location>
</feature>
<dbReference type="OrthoDB" id="822766at2"/>
<dbReference type="EMBL" id="SGXG01000001">
    <property type="protein sequence ID" value="RZS96561.1"/>
    <property type="molecule type" value="Genomic_DNA"/>
</dbReference>
<proteinExistence type="predicted"/>
<dbReference type="RefSeq" id="WP_130275467.1">
    <property type="nucleotide sequence ID" value="NZ_SGXG01000001.1"/>
</dbReference>
<comment type="caution">
    <text evidence="2">The sequence shown here is derived from an EMBL/GenBank/DDBJ whole genome shotgun (WGS) entry which is preliminary data.</text>
</comment>
<dbReference type="Proteomes" id="UP000292209">
    <property type="component" value="Unassembled WGS sequence"/>
</dbReference>
<organism evidence="2 3">
    <name type="scientific">Cecembia calidifontis</name>
    <dbReference type="NCBI Taxonomy" id="1187080"/>
    <lineage>
        <taxon>Bacteria</taxon>
        <taxon>Pseudomonadati</taxon>
        <taxon>Bacteroidota</taxon>
        <taxon>Cytophagia</taxon>
        <taxon>Cytophagales</taxon>
        <taxon>Cyclobacteriaceae</taxon>
        <taxon>Cecembia</taxon>
    </lineage>
</organism>
<gene>
    <name evidence="2" type="ORF">BC751_2137</name>
</gene>
<protein>
    <submittedName>
        <fullName evidence="2">Uncharacterized protein</fullName>
    </submittedName>
</protein>
<reference evidence="2 3" key="1">
    <citation type="submission" date="2019-02" db="EMBL/GenBank/DDBJ databases">
        <title>Genomic Encyclopedia of Archaeal and Bacterial Type Strains, Phase II (KMG-II): from individual species to whole genera.</title>
        <authorList>
            <person name="Goeker M."/>
        </authorList>
    </citation>
    <scope>NUCLEOTIDE SEQUENCE [LARGE SCALE GENOMIC DNA]</scope>
    <source>
        <strain evidence="2 3">DSM 21411</strain>
    </source>
</reference>
<feature type="chain" id="PRO_5020675575" evidence="1">
    <location>
        <begin position="24"/>
        <end position="224"/>
    </location>
</feature>